<accession>A0A3N0I3G8</accession>
<proteinExistence type="inferred from homology"/>
<keyword evidence="3 8" id="KW-0813">Transport</keyword>
<keyword evidence="6 9" id="KW-1133">Transmembrane helix</keyword>
<keyword evidence="11" id="KW-1185">Reference proteome</keyword>
<protein>
    <recommendedName>
        <fullName evidence="8">Riboflavin transporter</fullName>
    </recommendedName>
</protein>
<keyword evidence="4 8" id="KW-1003">Cell membrane</keyword>
<evidence type="ECO:0000256" key="1">
    <source>
        <dbReference type="ARBA" id="ARBA00004651"/>
    </source>
</evidence>
<dbReference type="EMBL" id="RJQC01000001">
    <property type="protein sequence ID" value="RNM31116.1"/>
    <property type="molecule type" value="Genomic_DNA"/>
</dbReference>
<dbReference type="Pfam" id="PF12822">
    <property type="entry name" value="ECF_trnsprt"/>
    <property type="match status" value="1"/>
</dbReference>
<evidence type="ECO:0000256" key="4">
    <source>
        <dbReference type="ARBA" id="ARBA00022475"/>
    </source>
</evidence>
<dbReference type="InterPro" id="IPR025720">
    <property type="entry name" value="RibU"/>
</dbReference>
<dbReference type="RefSeq" id="WP_128519296.1">
    <property type="nucleotide sequence ID" value="NZ_CAUWBR010000008.1"/>
</dbReference>
<comment type="similarity">
    <text evidence="2 8">Belongs to the prokaryotic riboflavin transporter (P-RFT) (TC 2.A.87) family.</text>
</comment>
<name>A0A3N0I3G8_9FIRM</name>
<comment type="function">
    <text evidence="8">Probably a riboflavin-binding protein that interacts with the energy-coupling factor (ECF) ABC-transporter complex.</text>
</comment>
<dbReference type="PANTHER" id="PTHR38438">
    <property type="entry name" value="RIBOFLAVIN TRANSPORTER RIBU"/>
    <property type="match status" value="1"/>
</dbReference>
<evidence type="ECO:0000256" key="8">
    <source>
        <dbReference type="PIRNR" id="PIRNR037778"/>
    </source>
</evidence>
<evidence type="ECO:0000313" key="11">
    <source>
        <dbReference type="Proteomes" id="UP000276568"/>
    </source>
</evidence>
<feature type="transmembrane region" description="Helical" evidence="9">
    <location>
        <begin position="109"/>
        <end position="132"/>
    </location>
</feature>
<dbReference type="OrthoDB" id="9809216at2"/>
<evidence type="ECO:0000256" key="2">
    <source>
        <dbReference type="ARBA" id="ARBA00005540"/>
    </source>
</evidence>
<dbReference type="AlphaFoldDB" id="A0A3N0I3G8"/>
<feature type="transmembrane region" description="Helical" evidence="9">
    <location>
        <begin position="75"/>
        <end position="97"/>
    </location>
</feature>
<dbReference type="PANTHER" id="PTHR38438:SF1">
    <property type="entry name" value="RIBOFLAVIN TRANSPORTER RIBU"/>
    <property type="match status" value="1"/>
</dbReference>
<dbReference type="PIRSF" id="PIRSF037778">
    <property type="entry name" value="UCP037778_transp_RibU"/>
    <property type="match status" value="1"/>
</dbReference>
<evidence type="ECO:0000313" key="10">
    <source>
        <dbReference type="EMBL" id="RNM31116.1"/>
    </source>
</evidence>
<evidence type="ECO:0000256" key="7">
    <source>
        <dbReference type="ARBA" id="ARBA00023136"/>
    </source>
</evidence>
<reference evidence="10 11" key="1">
    <citation type="submission" date="2018-11" db="EMBL/GenBank/DDBJ databases">
        <title>Clostridium sp. nov., a member of the family Erysipelotrichaceae isolated from pig faeces.</title>
        <authorList>
            <person name="Chang Y.-H."/>
        </authorList>
    </citation>
    <scope>NUCLEOTIDE SEQUENCE [LARGE SCALE GENOMIC DNA]</scope>
    <source>
        <strain evidence="10 11">YH-panp20</strain>
    </source>
</reference>
<dbReference type="GO" id="GO:0005886">
    <property type="term" value="C:plasma membrane"/>
    <property type="evidence" value="ECO:0007669"/>
    <property type="project" value="UniProtKB-SubCell"/>
</dbReference>
<comment type="subcellular location">
    <subcellularLocation>
        <location evidence="1">Cell membrane</location>
        <topology evidence="1">Multi-pass membrane protein</topology>
    </subcellularLocation>
</comment>
<dbReference type="InterPro" id="IPR024529">
    <property type="entry name" value="ECF_trnsprt_substrate-spec"/>
</dbReference>
<gene>
    <name evidence="10" type="ORF">EDX97_00645</name>
</gene>
<comment type="caution">
    <text evidence="10">The sequence shown here is derived from an EMBL/GenBank/DDBJ whole genome shotgun (WGS) entry which is preliminary data.</text>
</comment>
<sequence length="212" mass="23212">MKKTQIYKFTLIALLSALAAILMAFTFPLPLAPTFLTFDISELPALFAGFFLGPGAGCLVVLIKNLLHLMINGTTTAFVGEAMNIVGSIGFVLPAALIYRKIHTKKGAILALTISTIGVSILAIFLNGWVAFPMYMKMFGLSMDTIVSMGSMTNPLVHNYWSLMILGILPFNLIKHGVTSFCTYLLYKKVGNVLRTMIGMEPDPTFLERKHA</sequence>
<evidence type="ECO:0000256" key="9">
    <source>
        <dbReference type="SAM" id="Phobius"/>
    </source>
</evidence>
<dbReference type="Gene3D" id="1.10.1760.20">
    <property type="match status" value="1"/>
</dbReference>
<organism evidence="10 11">
    <name type="scientific">Absicoccus porci</name>
    <dbReference type="NCBI Taxonomy" id="2486576"/>
    <lineage>
        <taxon>Bacteria</taxon>
        <taxon>Bacillati</taxon>
        <taxon>Bacillota</taxon>
        <taxon>Erysipelotrichia</taxon>
        <taxon>Erysipelotrichales</taxon>
        <taxon>Erysipelotrichaceae</taxon>
        <taxon>Absicoccus</taxon>
    </lineage>
</organism>
<evidence type="ECO:0000256" key="5">
    <source>
        <dbReference type="ARBA" id="ARBA00022692"/>
    </source>
</evidence>
<keyword evidence="7 8" id="KW-0472">Membrane</keyword>
<feature type="transmembrane region" description="Helical" evidence="9">
    <location>
        <begin position="43"/>
        <end position="63"/>
    </location>
</feature>
<keyword evidence="5 9" id="KW-0812">Transmembrane</keyword>
<evidence type="ECO:0000256" key="6">
    <source>
        <dbReference type="ARBA" id="ARBA00022989"/>
    </source>
</evidence>
<evidence type="ECO:0000256" key="3">
    <source>
        <dbReference type="ARBA" id="ARBA00022448"/>
    </source>
</evidence>
<dbReference type="GO" id="GO:0032217">
    <property type="term" value="F:riboflavin transmembrane transporter activity"/>
    <property type="evidence" value="ECO:0007669"/>
    <property type="project" value="UniProtKB-UniRule"/>
</dbReference>
<feature type="transmembrane region" description="Helical" evidence="9">
    <location>
        <begin position="6"/>
        <end position="31"/>
    </location>
</feature>
<dbReference type="Proteomes" id="UP000276568">
    <property type="component" value="Unassembled WGS sequence"/>
</dbReference>